<dbReference type="PANTHER" id="PTHR13891">
    <property type="entry name" value="CYTOCHROME C OXIDASE ASSEMBLY FACTOR 7"/>
    <property type="match status" value="1"/>
</dbReference>
<reference evidence="3" key="1">
    <citation type="submission" date="2020-03" db="EMBL/GenBank/DDBJ databases">
        <title>Transcriptomic Profiling of the Digestive Tract of the Rat Flea, Xenopsylla cheopis, Following Blood Feeding and Infection with Yersinia pestis.</title>
        <authorList>
            <person name="Bland D.M."/>
            <person name="Martens C.A."/>
            <person name="Virtaneva K."/>
            <person name="Kanakabandi K."/>
            <person name="Long D."/>
            <person name="Rosenke R."/>
            <person name="Saturday G.A."/>
            <person name="Hoyt F.H."/>
            <person name="Bruno D.P."/>
            <person name="Ribeiro J.M.C."/>
            <person name="Hinnebusch J."/>
        </authorList>
    </citation>
    <scope>NUCLEOTIDE SEQUENCE</scope>
</reference>
<dbReference type="EMBL" id="GIIL01003294">
    <property type="protein sequence ID" value="NOV47020.1"/>
    <property type="molecule type" value="Transcribed_RNA"/>
</dbReference>
<evidence type="ECO:0000313" key="3">
    <source>
        <dbReference type="EMBL" id="NOV47020.1"/>
    </source>
</evidence>
<dbReference type="GO" id="GO:0005758">
    <property type="term" value="C:mitochondrial intermembrane space"/>
    <property type="evidence" value="ECO:0007669"/>
    <property type="project" value="TreeGrafter"/>
</dbReference>
<proteinExistence type="inferred from homology"/>
<evidence type="ECO:0000256" key="1">
    <source>
        <dbReference type="ARBA" id="ARBA00008486"/>
    </source>
</evidence>
<dbReference type="SMART" id="SM00671">
    <property type="entry name" value="SEL1"/>
    <property type="match status" value="3"/>
</dbReference>
<protein>
    <submittedName>
        <fullName evidence="3">Putative cytochrome c oxidase assembly factor 7 protein rhagoletis zephyria</fullName>
    </submittedName>
</protein>
<organism evidence="3">
    <name type="scientific">Xenopsylla cheopis</name>
    <name type="common">Oriental rat flea</name>
    <name type="synonym">Pulex cheopis</name>
    <dbReference type="NCBI Taxonomy" id="163159"/>
    <lineage>
        <taxon>Eukaryota</taxon>
        <taxon>Metazoa</taxon>
        <taxon>Ecdysozoa</taxon>
        <taxon>Arthropoda</taxon>
        <taxon>Hexapoda</taxon>
        <taxon>Insecta</taxon>
        <taxon>Pterygota</taxon>
        <taxon>Neoptera</taxon>
        <taxon>Endopterygota</taxon>
        <taxon>Siphonaptera</taxon>
        <taxon>Pulicidae</taxon>
        <taxon>Xenopsyllinae</taxon>
        <taxon>Xenopsylla</taxon>
    </lineage>
</organism>
<dbReference type="PANTHER" id="PTHR13891:SF1">
    <property type="entry name" value="CYTOCHROME C OXIDASE ASSEMBLY FACTOR 7"/>
    <property type="match status" value="1"/>
</dbReference>
<sequence length="246" mass="28210">MSYDLKDEESVKQYIENLGIEYRFGCYHEKKPEVCHLLGDYFEAIKKDFEKAAKVFQTNCDDSGHGKSCFKYGTYTLLGKGARKPNHKEAISYFEKSCKGGDPDGCLYAGLLRTSSSPIPEVEHKFERGLKMLEQSCEGKNAHACYYISGLYMTGYDSSQINKKAAEKEFKNIANFKLLKDMKKAFEFSEKACALRNIYACANLSQMYRRGDGVPKNDELADKYKKLTLDMQDELKKDQPELRFQQ</sequence>
<accession>A0A6M2DMN9</accession>
<keyword evidence="2" id="KW-0677">Repeat</keyword>
<dbReference type="Gene3D" id="1.25.40.10">
    <property type="entry name" value="Tetratricopeptide repeat domain"/>
    <property type="match status" value="1"/>
</dbReference>
<comment type="similarity">
    <text evidence="1">Belongs to the hcp beta-lactamase family.</text>
</comment>
<dbReference type="Pfam" id="PF08238">
    <property type="entry name" value="Sel1"/>
    <property type="match status" value="4"/>
</dbReference>
<dbReference type="InterPro" id="IPR011990">
    <property type="entry name" value="TPR-like_helical_dom_sf"/>
</dbReference>
<dbReference type="InterPro" id="IPR006597">
    <property type="entry name" value="Sel1-like"/>
</dbReference>
<dbReference type="SUPFAM" id="SSF81901">
    <property type="entry name" value="HCP-like"/>
    <property type="match status" value="1"/>
</dbReference>
<dbReference type="AlphaFoldDB" id="A0A6M2DMN9"/>
<name>A0A6M2DMN9_XENCH</name>
<evidence type="ECO:0000256" key="2">
    <source>
        <dbReference type="ARBA" id="ARBA00022737"/>
    </source>
</evidence>
<dbReference type="InterPro" id="IPR040239">
    <property type="entry name" value="HcpB-like"/>
</dbReference>